<proteinExistence type="predicted"/>
<sequence>MQYEGTVSGARIVFKRQLYRKKDDSMPRSSERRA</sequence>
<gene>
    <name evidence="1" type="ORF">UJA718_LOCUS33945</name>
</gene>
<evidence type="ECO:0000313" key="1">
    <source>
        <dbReference type="EMBL" id="CAF4655286.1"/>
    </source>
</evidence>
<evidence type="ECO:0000313" key="2">
    <source>
        <dbReference type="Proteomes" id="UP000663873"/>
    </source>
</evidence>
<comment type="caution">
    <text evidence="1">The sequence shown here is derived from an EMBL/GenBank/DDBJ whole genome shotgun (WGS) entry which is preliminary data.</text>
</comment>
<reference evidence="1" key="1">
    <citation type="submission" date="2021-02" db="EMBL/GenBank/DDBJ databases">
        <authorList>
            <person name="Nowell W R."/>
        </authorList>
    </citation>
    <scope>NUCLEOTIDE SEQUENCE</scope>
</reference>
<name>A0A821FQU1_9BILA</name>
<dbReference type="Proteomes" id="UP000663873">
    <property type="component" value="Unassembled WGS sequence"/>
</dbReference>
<accession>A0A821FQU1</accession>
<protein>
    <submittedName>
        <fullName evidence="1">Uncharacterized protein</fullName>
    </submittedName>
</protein>
<organism evidence="1 2">
    <name type="scientific">Rotaria socialis</name>
    <dbReference type="NCBI Taxonomy" id="392032"/>
    <lineage>
        <taxon>Eukaryota</taxon>
        <taxon>Metazoa</taxon>
        <taxon>Spiralia</taxon>
        <taxon>Gnathifera</taxon>
        <taxon>Rotifera</taxon>
        <taxon>Eurotatoria</taxon>
        <taxon>Bdelloidea</taxon>
        <taxon>Philodinida</taxon>
        <taxon>Philodinidae</taxon>
        <taxon>Rotaria</taxon>
    </lineage>
</organism>
<feature type="non-terminal residue" evidence="1">
    <location>
        <position position="34"/>
    </location>
</feature>
<keyword evidence="2" id="KW-1185">Reference proteome</keyword>
<dbReference type="EMBL" id="CAJOBP010030309">
    <property type="protein sequence ID" value="CAF4655286.1"/>
    <property type="molecule type" value="Genomic_DNA"/>
</dbReference>
<dbReference type="AlphaFoldDB" id="A0A821FQU1"/>